<comment type="caution">
    <text evidence="1">The sequence shown here is derived from an EMBL/GenBank/DDBJ whole genome shotgun (WGS) entry which is preliminary data.</text>
</comment>
<proteinExistence type="predicted"/>
<evidence type="ECO:0000313" key="1">
    <source>
        <dbReference type="EMBL" id="GLS26174.1"/>
    </source>
</evidence>
<reference evidence="1 2" key="1">
    <citation type="journal article" date="2014" name="Int. J. Syst. Evol. Microbiol.">
        <title>Complete genome sequence of Corynebacterium casei LMG S-19264T (=DSM 44701T), isolated from a smear-ripened cheese.</title>
        <authorList>
            <consortium name="US DOE Joint Genome Institute (JGI-PGF)"/>
            <person name="Walter F."/>
            <person name="Albersmeier A."/>
            <person name="Kalinowski J."/>
            <person name="Ruckert C."/>
        </authorList>
    </citation>
    <scope>NUCLEOTIDE SEQUENCE [LARGE SCALE GENOMIC DNA]</scope>
    <source>
        <strain evidence="1 2">NBRC 110095</strain>
    </source>
</reference>
<organism evidence="1 2">
    <name type="scientific">Marinibactrum halimedae</name>
    <dbReference type="NCBI Taxonomy" id="1444977"/>
    <lineage>
        <taxon>Bacteria</taxon>
        <taxon>Pseudomonadati</taxon>
        <taxon>Pseudomonadota</taxon>
        <taxon>Gammaproteobacteria</taxon>
        <taxon>Cellvibrionales</taxon>
        <taxon>Cellvibrionaceae</taxon>
        <taxon>Marinibactrum</taxon>
    </lineage>
</organism>
<dbReference type="AlphaFoldDB" id="A0AA37T3B6"/>
<sequence>MELSPKKQNDFLSLNSVLSASQLAASEKTEVENALSKLNFVRESIGQLELTEASRLGAAQVLEEVVDTFQKHTEEQDPSCTP</sequence>
<keyword evidence="2" id="KW-1185">Reference proteome</keyword>
<name>A0AA37T3B6_9GAMM</name>
<gene>
    <name evidence="1" type="ORF">GCM10007877_18890</name>
</gene>
<accession>A0AA37T3B6</accession>
<dbReference type="RefSeq" id="WP_232593073.1">
    <property type="nucleotide sequence ID" value="NZ_BSPD01000039.1"/>
</dbReference>
<dbReference type="Proteomes" id="UP001156870">
    <property type="component" value="Unassembled WGS sequence"/>
</dbReference>
<protein>
    <submittedName>
        <fullName evidence="1">Uncharacterized protein</fullName>
    </submittedName>
</protein>
<evidence type="ECO:0000313" key="2">
    <source>
        <dbReference type="Proteomes" id="UP001156870"/>
    </source>
</evidence>
<dbReference type="EMBL" id="BSPD01000039">
    <property type="protein sequence ID" value="GLS26174.1"/>
    <property type="molecule type" value="Genomic_DNA"/>
</dbReference>